<dbReference type="InterPro" id="IPR036265">
    <property type="entry name" value="HIT-like_sf"/>
</dbReference>
<evidence type="ECO:0000313" key="1">
    <source>
        <dbReference type="EMBL" id="GAA2134526.1"/>
    </source>
</evidence>
<organism evidence="1 2">
    <name type="scientific">Nocardioides bigeumensis</name>
    <dbReference type="NCBI Taxonomy" id="433657"/>
    <lineage>
        <taxon>Bacteria</taxon>
        <taxon>Bacillati</taxon>
        <taxon>Actinomycetota</taxon>
        <taxon>Actinomycetes</taxon>
        <taxon>Propionibacteriales</taxon>
        <taxon>Nocardioidaceae</taxon>
        <taxon>Nocardioides</taxon>
    </lineage>
</organism>
<keyword evidence="2" id="KW-1185">Reference proteome</keyword>
<gene>
    <name evidence="1" type="ORF">GCM10009843_41070</name>
</gene>
<dbReference type="EMBL" id="BAAAQQ010000014">
    <property type="protein sequence ID" value="GAA2134526.1"/>
    <property type="molecule type" value="Genomic_DNA"/>
</dbReference>
<proteinExistence type="predicted"/>
<evidence type="ECO:0008006" key="3">
    <source>
        <dbReference type="Google" id="ProtNLM"/>
    </source>
</evidence>
<comment type="caution">
    <text evidence="1">The sequence shown here is derived from an EMBL/GenBank/DDBJ whole genome shotgun (WGS) entry which is preliminary data.</text>
</comment>
<dbReference type="Proteomes" id="UP001500575">
    <property type="component" value="Unassembled WGS sequence"/>
</dbReference>
<protein>
    <recommendedName>
        <fullName evidence="3">Diadenosine tetraphosphate (Ap4A) HIT family hydrolase</fullName>
    </recommendedName>
</protein>
<evidence type="ECO:0000313" key="2">
    <source>
        <dbReference type="Proteomes" id="UP001500575"/>
    </source>
</evidence>
<sequence>MALSPDDFFAHALAATDDEDRLPLSRMTMWEVAPFDRDGLKVAPLRPPVVPEPPRHGEDPADCQSCARRDEGLWLDEHWRLTRMSGVGVPLVLMLHPRDHHDLADLPDDLAAELGVLSAHLCRHVEALPNISRCHVYRVGDGGAHLHIWFFARPLGQGQFYGSWLPVWDDLLPEYPDDVARADADEVVRALEASYLPA</sequence>
<dbReference type="Gene3D" id="3.30.428.10">
    <property type="entry name" value="HIT-like"/>
    <property type="match status" value="1"/>
</dbReference>
<dbReference type="SUPFAM" id="SSF54197">
    <property type="entry name" value="HIT-like"/>
    <property type="match status" value="1"/>
</dbReference>
<name>A0ABN2YZM1_9ACTN</name>
<dbReference type="RefSeq" id="WP_344305734.1">
    <property type="nucleotide sequence ID" value="NZ_BAAAQQ010000014.1"/>
</dbReference>
<reference evidence="1 2" key="1">
    <citation type="journal article" date="2019" name="Int. J. Syst. Evol. Microbiol.">
        <title>The Global Catalogue of Microorganisms (GCM) 10K type strain sequencing project: providing services to taxonomists for standard genome sequencing and annotation.</title>
        <authorList>
            <consortium name="The Broad Institute Genomics Platform"/>
            <consortium name="The Broad Institute Genome Sequencing Center for Infectious Disease"/>
            <person name="Wu L."/>
            <person name="Ma J."/>
        </authorList>
    </citation>
    <scope>NUCLEOTIDE SEQUENCE [LARGE SCALE GENOMIC DNA]</scope>
    <source>
        <strain evidence="1 2">JCM 16021</strain>
    </source>
</reference>
<accession>A0ABN2YZM1</accession>